<dbReference type="RefSeq" id="WP_136891353.1">
    <property type="nucleotide sequence ID" value="NZ_CP034413.3"/>
</dbReference>
<dbReference type="EMBL" id="CP034413">
    <property type="protein sequence ID" value="QCI59681.1"/>
    <property type="molecule type" value="Genomic_DNA"/>
</dbReference>
<dbReference type="InterPro" id="IPR023404">
    <property type="entry name" value="rSAM_horseshoe"/>
</dbReference>
<dbReference type="InterPro" id="IPR007197">
    <property type="entry name" value="rSAM"/>
</dbReference>
<dbReference type="Pfam" id="PF04055">
    <property type="entry name" value="Radical_SAM"/>
    <property type="match status" value="1"/>
</dbReference>
<dbReference type="PROSITE" id="PS51918">
    <property type="entry name" value="RADICAL_SAM"/>
    <property type="match status" value="1"/>
</dbReference>
<dbReference type="InterPro" id="IPR023995">
    <property type="entry name" value="HemZ"/>
</dbReference>
<dbReference type="KEGG" id="obj:EIO64_11005"/>
<dbReference type="SFLD" id="SFLDG01065">
    <property type="entry name" value="anaerobic_coproporphyrinogen-I"/>
    <property type="match status" value="1"/>
</dbReference>
<reference evidence="3" key="1">
    <citation type="submission" date="2018-12" db="EMBL/GenBank/DDBJ databases">
        <title>Dusodibacter welbiota gen. nov., sp. nov., isolated from human faeces and emended description of the Oscillibacter genus.</title>
        <authorList>
            <person name="Le Roy T."/>
            <person name="Van der Smissen P."/>
            <person name="Delzenne N."/>
            <person name="Muccioli G."/>
            <person name="Collet J.F."/>
            <person name="Cani P.D."/>
        </authorList>
    </citation>
    <scope>NUCLEOTIDE SEQUENCE [LARGE SCALE GENOMIC DNA]</scope>
    <source>
        <strain evidence="3">J115</strain>
    </source>
</reference>
<dbReference type="SFLD" id="SFLDG01082">
    <property type="entry name" value="B12-binding_domain_containing"/>
    <property type="match status" value="1"/>
</dbReference>
<feature type="domain" description="Radical SAM core" evidence="1">
    <location>
        <begin position="161"/>
        <end position="398"/>
    </location>
</feature>
<dbReference type="GO" id="GO:0005737">
    <property type="term" value="C:cytoplasm"/>
    <property type="evidence" value="ECO:0007669"/>
    <property type="project" value="TreeGrafter"/>
</dbReference>
<dbReference type="InterPro" id="IPR034505">
    <property type="entry name" value="Coproporphyrinogen-III_oxidase"/>
</dbReference>
<dbReference type="PANTHER" id="PTHR13932">
    <property type="entry name" value="COPROPORPHYRINIGEN III OXIDASE"/>
    <property type="match status" value="1"/>
</dbReference>
<accession>A0A4D7APX7</accession>
<dbReference type="CDD" id="cd01335">
    <property type="entry name" value="Radical_SAM"/>
    <property type="match status" value="1"/>
</dbReference>
<dbReference type="InterPro" id="IPR058240">
    <property type="entry name" value="rSAM_sf"/>
</dbReference>
<dbReference type="SUPFAM" id="SSF102114">
    <property type="entry name" value="Radical SAM enzymes"/>
    <property type="match status" value="1"/>
</dbReference>
<dbReference type="Proteomes" id="UP000298642">
    <property type="component" value="Chromosome"/>
</dbReference>
<keyword evidence="3" id="KW-1185">Reference proteome</keyword>
<dbReference type="GO" id="GO:0051539">
    <property type="term" value="F:4 iron, 4 sulfur cluster binding"/>
    <property type="evidence" value="ECO:0007669"/>
    <property type="project" value="TreeGrafter"/>
</dbReference>
<dbReference type="EC" id="1.3.98.3" evidence="2"/>
<gene>
    <name evidence="2" type="primary">hemZ</name>
    <name evidence="2" type="ORF">EIO64_11005</name>
</gene>
<dbReference type="InterPro" id="IPR006638">
    <property type="entry name" value="Elp3/MiaA/NifB-like_rSAM"/>
</dbReference>
<dbReference type="PANTHER" id="PTHR13932:SF1">
    <property type="entry name" value="OXYGEN-INDEPENDENT COPROPORPHYRINOGEN-III OXIDASE-LIKE PROTEIN HEMZ"/>
    <property type="match status" value="1"/>
</dbReference>
<dbReference type="GO" id="GO:0051989">
    <property type="term" value="F:coproporphyrinogen dehydrogenase activity"/>
    <property type="evidence" value="ECO:0007669"/>
    <property type="project" value="UniProtKB-EC"/>
</dbReference>
<protein>
    <submittedName>
        <fullName evidence="2">Coproporphyrinogen dehydrogenase HemZ</fullName>
        <ecNumber evidence="2">1.3.98.3</ecNumber>
    </submittedName>
</protein>
<keyword evidence="2" id="KW-0560">Oxidoreductase</keyword>
<dbReference type="SMART" id="SM00729">
    <property type="entry name" value="Elp3"/>
    <property type="match status" value="1"/>
</dbReference>
<proteinExistence type="predicted"/>
<dbReference type="AlphaFoldDB" id="A0A4D7APX7"/>
<organism evidence="2 3">
    <name type="scientific">Dysosmobacter welbionis</name>
    <dbReference type="NCBI Taxonomy" id="2093857"/>
    <lineage>
        <taxon>Bacteria</taxon>
        <taxon>Bacillati</taxon>
        <taxon>Bacillota</taxon>
        <taxon>Clostridia</taxon>
        <taxon>Eubacteriales</taxon>
        <taxon>Oscillospiraceae</taxon>
        <taxon>Dysosmobacter</taxon>
    </lineage>
</organism>
<sequence length="489" mass="54148">MKLVFRGHDERYVVEQSLMNLFPGELPVYEPITPGDDSWAVISLEETGDLCRVAVSLCRGGKTTEQTYQEPLSGGDFQREGLRRHAVGACFFLVARAVTGVTPPWGMLTGVRPDKPVTWALEDGKSPEEARAYLEEHYFVTPSRAALALETGATAAKAARRLEKRDIDVYVGIPFCPTRCAYCSFVSQSVERSFALVPPYVDALCGEISAGGEMVRRAGLRVRTFYMGGGTPTTLTAEQMDRVLTAFETSFDRTACEEITVEAGRPDTITAEKLVVLRTHGVTRVSVNPQTFEENVLRAIGRCHTAADIDRAMELVARCGFPHVNMDLIAGLPEDTAEGFRRSLDRCLTYGPDDITVHTLALKKGSRILTEGLRIPGAETVAEMLDYASPTLRTAGYRPYYLYRQKYMSGSFENIGWCRSGGECWYNVDIMSELCSILSFGAAGSTKMVVPGTNQIQRAFNVKYPTEYIQRPEKWQANQTAFAAFYEAL</sequence>
<evidence type="ECO:0000259" key="1">
    <source>
        <dbReference type="PROSITE" id="PS51918"/>
    </source>
</evidence>
<dbReference type="SFLD" id="SFLDF00310">
    <property type="entry name" value="oxygen-independent_coproporphy"/>
    <property type="match status" value="1"/>
</dbReference>
<dbReference type="SFLD" id="SFLDS00029">
    <property type="entry name" value="Radical_SAM"/>
    <property type="match status" value="1"/>
</dbReference>
<dbReference type="NCBIfam" id="TIGR03994">
    <property type="entry name" value="rSAM_HemZ"/>
    <property type="match status" value="1"/>
</dbReference>
<dbReference type="Gene3D" id="3.80.30.20">
    <property type="entry name" value="tm_1862 like domain"/>
    <property type="match status" value="1"/>
</dbReference>
<dbReference type="GO" id="GO:0006779">
    <property type="term" value="P:porphyrin-containing compound biosynthetic process"/>
    <property type="evidence" value="ECO:0007669"/>
    <property type="project" value="TreeGrafter"/>
</dbReference>
<name>A0A4D7APX7_9FIRM</name>
<evidence type="ECO:0000313" key="3">
    <source>
        <dbReference type="Proteomes" id="UP000298642"/>
    </source>
</evidence>
<evidence type="ECO:0000313" key="2">
    <source>
        <dbReference type="EMBL" id="QCI59681.1"/>
    </source>
</evidence>